<dbReference type="EMBL" id="MCFD01000016">
    <property type="protein sequence ID" value="ORX66331.1"/>
    <property type="molecule type" value="Genomic_DNA"/>
</dbReference>
<keyword evidence="10" id="KW-1185">Reference proteome</keyword>
<dbReference type="STRING" id="61395.A0A1Y1VYI6"/>
<dbReference type="PANTHER" id="PTHR12911:SF8">
    <property type="entry name" value="KLAROID PROTEIN-RELATED"/>
    <property type="match status" value="1"/>
</dbReference>
<comment type="caution">
    <text evidence="9">The sequence shown here is derived from an EMBL/GenBank/DDBJ whole genome shotgun (WGS) entry which is preliminary data.</text>
</comment>
<feature type="transmembrane region" description="Helical" evidence="7">
    <location>
        <begin position="435"/>
        <end position="456"/>
    </location>
</feature>
<dbReference type="GO" id="GO:0043495">
    <property type="term" value="F:protein-membrane adaptor activity"/>
    <property type="evidence" value="ECO:0007669"/>
    <property type="project" value="TreeGrafter"/>
</dbReference>
<accession>A0A1Y1VYI6</accession>
<keyword evidence="2 7" id="KW-0812">Transmembrane</keyword>
<dbReference type="GO" id="GO:0034993">
    <property type="term" value="C:meiotic nuclear membrane microtubule tethering complex"/>
    <property type="evidence" value="ECO:0007669"/>
    <property type="project" value="TreeGrafter"/>
</dbReference>
<evidence type="ECO:0000256" key="4">
    <source>
        <dbReference type="ARBA" id="ARBA00023136"/>
    </source>
</evidence>
<evidence type="ECO:0000259" key="8">
    <source>
        <dbReference type="PROSITE" id="PS51469"/>
    </source>
</evidence>
<name>A0A1Y1VYI6_9FUNG</name>
<evidence type="ECO:0000256" key="2">
    <source>
        <dbReference type="ARBA" id="ARBA00022692"/>
    </source>
</evidence>
<evidence type="ECO:0000313" key="10">
    <source>
        <dbReference type="Proteomes" id="UP000193922"/>
    </source>
</evidence>
<evidence type="ECO:0000256" key="1">
    <source>
        <dbReference type="ARBA" id="ARBA00004370"/>
    </source>
</evidence>
<dbReference type="Gene3D" id="2.60.120.260">
    <property type="entry name" value="Galactose-binding domain-like"/>
    <property type="match status" value="1"/>
</dbReference>
<feature type="compositionally biased region" description="Acidic residues" evidence="6">
    <location>
        <begin position="903"/>
        <end position="916"/>
    </location>
</feature>
<dbReference type="PANTHER" id="PTHR12911">
    <property type="entry name" value="SAD1/UNC-84-LIKE PROTEIN-RELATED"/>
    <property type="match status" value="1"/>
</dbReference>
<feature type="region of interest" description="Disordered" evidence="6">
    <location>
        <begin position="903"/>
        <end position="935"/>
    </location>
</feature>
<evidence type="ECO:0000256" key="7">
    <source>
        <dbReference type="SAM" id="Phobius"/>
    </source>
</evidence>
<evidence type="ECO:0000313" key="9">
    <source>
        <dbReference type="EMBL" id="ORX66331.1"/>
    </source>
</evidence>
<feature type="region of interest" description="Disordered" evidence="6">
    <location>
        <begin position="76"/>
        <end position="97"/>
    </location>
</feature>
<dbReference type="Pfam" id="PF07738">
    <property type="entry name" value="Sad1_UNC"/>
    <property type="match status" value="2"/>
</dbReference>
<evidence type="ECO:0000256" key="3">
    <source>
        <dbReference type="ARBA" id="ARBA00022989"/>
    </source>
</evidence>
<gene>
    <name evidence="9" type="ORF">DL89DRAFT_270253</name>
</gene>
<feature type="region of interest" description="Disordered" evidence="6">
    <location>
        <begin position="140"/>
        <end position="176"/>
    </location>
</feature>
<proteinExistence type="predicted"/>
<keyword evidence="5" id="KW-0175">Coiled coil</keyword>
<dbReference type="GeneID" id="63805277"/>
<feature type="transmembrane region" description="Helical" evidence="7">
    <location>
        <begin position="497"/>
        <end position="517"/>
    </location>
</feature>
<dbReference type="OrthoDB" id="342281at2759"/>
<dbReference type="InterPro" id="IPR045119">
    <property type="entry name" value="SUN1-5"/>
</dbReference>
<dbReference type="Proteomes" id="UP000193922">
    <property type="component" value="Unassembled WGS sequence"/>
</dbReference>
<feature type="compositionally biased region" description="Gly residues" evidence="6">
    <location>
        <begin position="164"/>
        <end position="176"/>
    </location>
</feature>
<sequence>MSPSQIPRMSFDDPHFEKLPPAGMHARASVRPLSAAGAPNYSRFEDQENFLRPPGNSTLGRIGQQPAWLRRAKDRTGLTPFGESPSLPPGKPDMASFNETRMTSEFGNSFLDGRNTYGGGHGARFDESFFDEGILGNNDPIRPTYGGGPSKLRSISISDDDIGKGGGHRAGGGAFGRSGNIGYSYNPTGRSSATYGGIGDDEGIMDTGRTSYTNVNDPYNYSGSTYGGDRFHPSAVGNESTNRAAGTASRLSMRTRYTTPGGGAYDPDLDFGTAHTGQRAASNYGEGTRSYGPTPFTARINGPGAFPPTAKRFSQQRNSNNTNVGDGPAVSPTNPRPKLNAARNNRTASDLLAAHQYLGVGKKAQRGWDGYLQRDDQRTVRTFSDSFVSNSSNDLHNLGSNGINHDNPTLLKRLFRNILASWGGSTGTTTERVSFAFFIVYYLIKETVILIVSFATKLLFRIIIGTIYSGTREAILLPLSLWRLIAPGEYRDSARTMTGILTGLAMVAFSIIASQYAQPLLSSLPSLPHMLSPGRLFGGMRSPTPSKRPITMPPLTDSRPVDPNGHSSAITERLADVEQTLRHLYSLLDTLKTHREEEQQDVFDSLEKLEREKQQLMSEHQDEKKRIADLERSYASLKHDMQSQTSKAAGGSGVSAKEMQSIKRQVERLARDIASAQAEALDNVSASAQKLVEQAKRALEDKISKLQGGRRVVSSGGGGSVSLREVRELVDAAIREQEKELRELLKPEWLETDGDVAYDNVARMIEGALNRYANDRVGKTDFALFSAGSRIIPSLTSQTYEATPRGLFQKALRAIGMTSSQPPTAIIDPNTHVGECWPMRGPSGQVALHLGQVVDVAEFGLEHVAKSVAIDWRSAPRSIEIWGYVLGQAAPAAASDNSAFDIYPEDFADDSDEPADDGAAAPHSTAAAEFSGMPIPPLADSSSDYGIGELKLLTTYEYEPSDDRPMQVIPVDGPVRVRTLVLKVNSNWGHPDHTCVYRLPPQPAN</sequence>
<feature type="region of interest" description="Disordered" evidence="6">
    <location>
        <begin position="542"/>
        <end position="563"/>
    </location>
</feature>
<evidence type="ECO:0000256" key="5">
    <source>
        <dbReference type="SAM" id="Coils"/>
    </source>
</evidence>
<dbReference type="AlphaFoldDB" id="A0A1Y1VYI6"/>
<feature type="compositionally biased region" description="Polar residues" evidence="6">
    <location>
        <begin position="312"/>
        <end position="324"/>
    </location>
</feature>
<keyword evidence="4 7" id="KW-0472">Membrane</keyword>
<feature type="domain" description="SUN" evidence="8">
    <location>
        <begin position="788"/>
        <end position="1005"/>
    </location>
</feature>
<dbReference type="PROSITE" id="PS51469">
    <property type="entry name" value="SUN"/>
    <property type="match status" value="1"/>
</dbReference>
<feature type="region of interest" description="Disordered" evidence="6">
    <location>
        <begin position="305"/>
        <end position="341"/>
    </location>
</feature>
<dbReference type="RefSeq" id="XP_040740341.1">
    <property type="nucleotide sequence ID" value="XM_040888629.1"/>
</dbReference>
<comment type="subcellular location">
    <subcellularLocation>
        <location evidence="1">Membrane</location>
    </subcellularLocation>
</comment>
<feature type="coiled-coil region" evidence="5">
    <location>
        <begin position="599"/>
        <end position="743"/>
    </location>
</feature>
<keyword evidence="3 7" id="KW-1133">Transmembrane helix</keyword>
<organism evidence="9 10">
    <name type="scientific">Linderina pennispora</name>
    <dbReference type="NCBI Taxonomy" id="61395"/>
    <lineage>
        <taxon>Eukaryota</taxon>
        <taxon>Fungi</taxon>
        <taxon>Fungi incertae sedis</taxon>
        <taxon>Zoopagomycota</taxon>
        <taxon>Kickxellomycotina</taxon>
        <taxon>Kickxellomycetes</taxon>
        <taxon>Kickxellales</taxon>
        <taxon>Kickxellaceae</taxon>
        <taxon>Linderina</taxon>
    </lineage>
</organism>
<evidence type="ECO:0000256" key="6">
    <source>
        <dbReference type="SAM" id="MobiDB-lite"/>
    </source>
</evidence>
<protein>
    <recommendedName>
        <fullName evidence="8">SUN domain-containing protein</fullName>
    </recommendedName>
</protein>
<feature type="region of interest" description="Disordered" evidence="6">
    <location>
        <begin position="1"/>
        <end position="25"/>
    </location>
</feature>
<reference evidence="9 10" key="1">
    <citation type="submission" date="2016-07" db="EMBL/GenBank/DDBJ databases">
        <title>Pervasive Adenine N6-methylation of Active Genes in Fungi.</title>
        <authorList>
            <consortium name="DOE Joint Genome Institute"/>
            <person name="Mondo S.J."/>
            <person name="Dannebaum R.O."/>
            <person name="Kuo R.C."/>
            <person name="Labutti K."/>
            <person name="Haridas S."/>
            <person name="Kuo A."/>
            <person name="Salamov A."/>
            <person name="Ahrendt S.R."/>
            <person name="Lipzen A."/>
            <person name="Sullivan W."/>
            <person name="Andreopoulos W.B."/>
            <person name="Clum A."/>
            <person name="Lindquist E."/>
            <person name="Daum C."/>
            <person name="Ramamoorthy G.K."/>
            <person name="Gryganskyi A."/>
            <person name="Culley D."/>
            <person name="Magnuson J.K."/>
            <person name="James T.Y."/>
            <person name="O'Malley M.A."/>
            <person name="Stajich J.E."/>
            <person name="Spatafora J.W."/>
            <person name="Visel A."/>
            <person name="Grigoriev I.V."/>
        </authorList>
    </citation>
    <scope>NUCLEOTIDE SEQUENCE [LARGE SCALE GENOMIC DNA]</scope>
    <source>
        <strain evidence="9 10">ATCC 12442</strain>
    </source>
</reference>
<dbReference type="InterPro" id="IPR012919">
    <property type="entry name" value="SUN_dom"/>
</dbReference>